<name>A0A060PP69_HELPX</name>
<evidence type="ECO:0000256" key="4">
    <source>
        <dbReference type="ARBA" id="ARBA00017522"/>
    </source>
</evidence>
<comment type="subcellular location">
    <subcellularLocation>
        <location evidence="2">Cell membrane</location>
        <topology evidence="2">Multi-pass membrane protein</topology>
    </subcellularLocation>
</comment>
<proteinExistence type="inferred from homology"/>
<dbReference type="GO" id="GO:0034257">
    <property type="term" value="F:nicotinamide riboside transmembrane transporter activity"/>
    <property type="evidence" value="ECO:0007669"/>
    <property type="project" value="InterPro"/>
</dbReference>
<dbReference type="PANTHER" id="PTHR36122">
    <property type="entry name" value="NICOTINAMIDE RIBOSIDE TRANSPORTER PNUC"/>
    <property type="match status" value="1"/>
</dbReference>
<comment type="function">
    <text evidence="1">Required for nicotinamide riboside transport across the inner membrane.</text>
</comment>
<evidence type="ECO:0000313" key="11">
    <source>
        <dbReference type="EMBL" id="BAO97304.1"/>
    </source>
</evidence>
<sequence>MLITTQLSKRFYATLILACVFLTITNILVKGSFINLLAGLSGVLYAFFAGERQTICFIFGLVYNLSYAYVAYQWKLNADVILCLFLYMPVTIYGLFAWKKTEQHEGVIKAQKLPKNWRFALVLGIGVLTYVSALFFKEIKTNFLWAESFNFVIFIIAFILQVLRYIENYVLVTLGNIVSIIVWFCIFQISTESLVQLFTTILYLFIGLYYFNRWNQSCKQ</sequence>
<dbReference type="RefSeq" id="WP_001937814.1">
    <property type="nucleotide sequence ID" value="NZ_AP014523.1"/>
</dbReference>
<feature type="transmembrane region" description="Helical" evidence="10">
    <location>
        <begin position="142"/>
        <end position="163"/>
    </location>
</feature>
<evidence type="ECO:0000256" key="1">
    <source>
        <dbReference type="ARBA" id="ARBA00002672"/>
    </source>
</evidence>
<feature type="transmembrane region" description="Helical" evidence="10">
    <location>
        <begin position="195"/>
        <end position="211"/>
    </location>
</feature>
<protein>
    <recommendedName>
        <fullName evidence="4">Nicotinamide riboside transporter PnuC</fullName>
    </recommendedName>
</protein>
<evidence type="ECO:0000256" key="8">
    <source>
        <dbReference type="ARBA" id="ARBA00022989"/>
    </source>
</evidence>
<dbReference type="NCBIfam" id="TIGR01528">
    <property type="entry name" value="NMN_trans_PnuC"/>
    <property type="match status" value="1"/>
</dbReference>
<feature type="transmembrane region" description="Helical" evidence="10">
    <location>
        <begin position="78"/>
        <end position="98"/>
    </location>
</feature>
<dbReference type="GO" id="GO:0005886">
    <property type="term" value="C:plasma membrane"/>
    <property type="evidence" value="ECO:0007669"/>
    <property type="project" value="UniProtKB-SubCell"/>
</dbReference>
<dbReference type="AlphaFoldDB" id="A0A060PP69"/>
<reference evidence="11 12" key="1">
    <citation type="submission" date="2013-11" db="EMBL/GenBank/DDBJ databases">
        <title>Estimation of Helicobacter pylori bacteriophage ecology using H. pylori isolates.</title>
        <authorList>
            <person name="Uchiyama J."/>
            <person name="Takemura-Uchiyama I."/>
            <person name="Ujihara T."/>
            <person name="Matsuzaki S."/>
        </authorList>
    </citation>
    <scope>NUCLEOTIDE SEQUENCE [LARGE SCALE GENOMIC DNA]</scope>
    <source>
        <strain evidence="11 12">NY40</strain>
    </source>
</reference>
<evidence type="ECO:0000313" key="12">
    <source>
        <dbReference type="Proteomes" id="UP000031662"/>
    </source>
</evidence>
<dbReference type="Proteomes" id="UP000031662">
    <property type="component" value="Chromosome"/>
</dbReference>
<evidence type="ECO:0000256" key="5">
    <source>
        <dbReference type="ARBA" id="ARBA00022448"/>
    </source>
</evidence>
<feature type="transmembrane region" description="Helical" evidence="10">
    <location>
        <begin position="55"/>
        <end position="72"/>
    </location>
</feature>
<evidence type="ECO:0000256" key="10">
    <source>
        <dbReference type="SAM" id="Phobius"/>
    </source>
</evidence>
<feature type="transmembrane region" description="Helical" evidence="10">
    <location>
        <begin position="119"/>
        <end position="136"/>
    </location>
</feature>
<dbReference type="InterPro" id="IPR006419">
    <property type="entry name" value="NMN_transpt_PnuC"/>
</dbReference>
<feature type="transmembrane region" description="Helical" evidence="10">
    <location>
        <begin position="12"/>
        <end position="28"/>
    </location>
</feature>
<evidence type="ECO:0000256" key="6">
    <source>
        <dbReference type="ARBA" id="ARBA00022475"/>
    </source>
</evidence>
<dbReference type="HOGENOM" id="CLU_076589_4_1_7"/>
<dbReference type="EMBL" id="AP014523">
    <property type="protein sequence ID" value="BAO97304.1"/>
    <property type="molecule type" value="Genomic_DNA"/>
</dbReference>
<keyword evidence="5" id="KW-0813">Transport</keyword>
<keyword evidence="6" id="KW-1003">Cell membrane</keyword>
<keyword evidence="8 10" id="KW-1133">Transmembrane helix</keyword>
<feature type="transmembrane region" description="Helical" evidence="10">
    <location>
        <begin position="34"/>
        <end position="50"/>
    </location>
</feature>
<feature type="transmembrane region" description="Helical" evidence="10">
    <location>
        <begin position="170"/>
        <end position="189"/>
    </location>
</feature>
<organism evidence="11 12">
    <name type="scientific">Helicobacter pylori NY40</name>
    <dbReference type="NCBI Taxonomy" id="1426844"/>
    <lineage>
        <taxon>Bacteria</taxon>
        <taxon>Pseudomonadati</taxon>
        <taxon>Campylobacterota</taxon>
        <taxon>Epsilonproteobacteria</taxon>
        <taxon>Campylobacterales</taxon>
        <taxon>Helicobacteraceae</taxon>
        <taxon>Helicobacter</taxon>
    </lineage>
</organism>
<dbReference type="Pfam" id="PF04973">
    <property type="entry name" value="NMN_transporter"/>
    <property type="match status" value="1"/>
</dbReference>
<evidence type="ECO:0000256" key="7">
    <source>
        <dbReference type="ARBA" id="ARBA00022692"/>
    </source>
</evidence>
<accession>A0A060PP69</accession>
<gene>
    <name evidence="11" type="ORF">NY40_0281</name>
</gene>
<evidence type="ECO:0000256" key="2">
    <source>
        <dbReference type="ARBA" id="ARBA00004651"/>
    </source>
</evidence>
<comment type="similarity">
    <text evidence="3">Belongs to the nicotinamide ribonucleoside (NR) uptake permease (TC 4.B.1) family.</text>
</comment>
<evidence type="ECO:0000256" key="3">
    <source>
        <dbReference type="ARBA" id="ARBA00006669"/>
    </source>
</evidence>
<keyword evidence="7 10" id="KW-0812">Transmembrane</keyword>
<dbReference type="PANTHER" id="PTHR36122:SF2">
    <property type="entry name" value="NICOTINAMIDE RIBOSIDE TRANSPORTER PNUC"/>
    <property type="match status" value="1"/>
</dbReference>
<keyword evidence="9 10" id="KW-0472">Membrane</keyword>
<evidence type="ECO:0000256" key="9">
    <source>
        <dbReference type="ARBA" id="ARBA00023136"/>
    </source>
</evidence>